<dbReference type="PANTHER" id="PTHR43022:SF1">
    <property type="entry name" value="PROTEIN SMF"/>
    <property type="match status" value="1"/>
</dbReference>
<dbReference type="SUPFAM" id="SSF47781">
    <property type="entry name" value="RuvA domain 2-like"/>
    <property type="match status" value="1"/>
</dbReference>
<dbReference type="Proteomes" id="UP000320781">
    <property type="component" value="Unassembled WGS sequence"/>
</dbReference>
<evidence type="ECO:0000313" key="4">
    <source>
        <dbReference type="EMBL" id="TES86840.1"/>
    </source>
</evidence>
<dbReference type="Gene3D" id="3.40.50.450">
    <property type="match status" value="1"/>
</dbReference>
<proteinExistence type="inferred from homology"/>
<dbReference type="EMBL" id="SOKU01000040">
    <property type="protein sequence ID" value="TES86840.1"/>
    <property type="molecule type" value="Genomic_DNA"/>
</dbReference>
<dbReference type="InterPro" id="IPR057666">
    <property type="entry name" value="DrpA_SLOG"/>
</dbReference>
<evidence type="ECO:0000256" key="1">
    <source>
        <dbReference type="ARBA" id="ARBA00006525"/>
    </source>
</evidence>
<sequence>MSSHREWIILSKIPHLGPKRCRQLVEHFGSPKKVLSASSSSLLRVPEMGEKIVSSIIQERERIEIDEDLKTIDKLVMHLISFQDDEYPRNLLHTFNPPFLLYVRGSLREEDRDAVAMVGTRRATTYGKIMTRKLARELAKEGITIVSGMARGIDTAAHWGALEAGGRTIAVLGCGVDVVYPPENRKLMAEIIESGAVISEFPLGTPPEGVHFPQRNRMISGLSKGVVVVEAPLRSGALITADFALEQGREVFSVPGNTTSPYSQGTNRLIKQGAKLVEEAQDVLEELDLSPLGEMKRQKMSSRGKLSLSLEEEKILDLLGGQPSHIDLLVQESSLPAPKVAEVLMRLEIKGLIRQLAGQQFVKEA</sequence>
<dbReference type="Pfam" id="PF14520">
    <property type="entry name" value="HHH_5"/>
    <property type="match status" value="1"/>
</dbReference>
<protein>
    <submittedName>
        <fullName evidence="4">DNA-protecting protein DprA</fullName>
    </submittedName>
</protein>
<gene>
    <name evidence="4" type="primary">dprA</name>
    <name evidence="4" type="ORF">E3J95_00995</name>
</gene>
<comment type="similarity">
    <text evidence="1">Belongs to the DprA/Smf family.</text>
</comment>
<dbReference type="InterPro" id="IPR010994">
    <property type="entry name" value="RuvA_2-like"/>
</dbReference>
<dbReference type="NCBIfam" id="TIGR00732">
    <property type="entry name" value="dprA"/>
    <property type="match status" value="1"/>
</dbReference>
<comment type="caution">
    <text evidence="4">The sequence shown here is derived from an EMBL/GenBank/DDBJ whole genome shotgun (WGS) entry which is preliminary data.</text>
</comment>
<dbReference type="InterPro" id="IPR036388">
    <property type="entry name" value="WH-like_DNA-bd_sf"/>
</dbReference>
<dbReference type="SUPFAM" id="SSF102405">
    <property type="entry name" value="MCP/YpsA-like"/>
    <property type="match status" value="1"/>
</dbReference>
<dbReference type="InterPro" id="IPR041614">
    <property type="entry name" value="DprA_WH"/>
</dbReference>
<name>A0A523QM42_UNCAE</name>
<organism evidence="4 5">
    <name type="scientific">Aerophobetes bacterium</name>
    <dbReference type="NCBI Taxonomy" id="2030807"/>
    <lineage>
        <taxon>Bacteria</taxon>
        <taxon>Candidatus Aerophobota</taxon>
    </lineage>
</organism>
<dbReference type="InterPro" id="IPR003488">
    <property type="entry name" value="DprA"/>
</dbReference>
<dbReference type="Pfam" id="PF02481">
    <property type="entry name" value="DNA_processg_A"/>
    <property type="match status" value="1"/>
</dbReference>
<evidence type="ECO:0000259" key="2">
    <source>
        <dbReference type="Pfam" id="PF02481"/>
    </source>
</evidence>
<dbReference type="GO" id="GO:0009294">
    <property type="term" value="P:DNA-mediated transformation"/>
    <property type="evidence" value="ECO:0007669"/>
    <property type="project" value="InterPro"/>
</dbReference>
<evidence type="ECO:0000313" key="5">
    <source>
        <dbReference type="Proteomes" id="UP000320781"/>
    </source>
</evidence>
<feature type="domain" description="Smf/DprA SLOG" evidence="2">
    <location>
        <begin position="79"/>
        <end position="287"/>
    </location>
</feature>
<feature type="domain" description="DprA winged helix" evidence="3">
    <location>
        <begin position="307"/>
        <end position="359"/>
    </location>
</feature>
<reference evidence="4 5" key="1">
    <citation type="submission" date="2019-03" db="EMBL/GenBank/DDBJ databases">
        <title>Metabolic potential of uncultured bacteria and archaea associated with petroleum seepage in deep-sea sediments.</title>
        <authorList>
            <person name="Dong X."/>
            <person name="Hubert C."/>
        </authorList>
    </citation>
    <scope>NUCLEOTIDE SEQUENCE [LARGE SCALE GENOMIC DNA]</scope>
    <source>
        <strain evidence="4">E44_bin92</strain>
    </source>
</reference>
<dbReference type="Pfam" id="PF17782">
    <property type="entry name" value="WHD_DprA"/>
    <property type="match status" value="1"/>
</dbReference>
<accession>A0A523QM42</accession>
<dbReference type="PANTHER" id="PTHR43022">
    <property type="entry name" value="PROTEIN SMF"/>
    <property type="match status" value="1"/>
</dbReference>
<dbReference type="Gene3D" id="1.10.10.10">
    <property type="entry name" value="Winged helix-like DNA-binding domain superfamily/Winged helix DNA-binding domain"/>
    <property type="match status" value="1"/>
</dbReference>
<evidence type="ECO:0000259" key="3">
    <source>
        <dbReference type="Pfam" id="PF17782"/>
    </source>
</evidence>
<dbReference type="AlphaFoldDB" id="A0A523QM42"/>